<comment type="caution">
    <text evidence="1">The sequence shown here is derived from an EMBL/GenBank/DDBJ whole genome shotgun (WGS) entry which is preliminary data.</text>
</comment>
<accession>A0A7J0BEA8</accession>
<sequence length="63" mass="6974">MPVCMPDCVVERMAGLAGFVLNIFARRRKGGEYAATGLAHHSFCPDCRFVRTAAFEESEYSNS</sequence>
<evidence type="ECO:0000313" key="2">
    <source>
        <dbReference type="Proteomes" id="UP000503840"/>
    </source>
</evidence>
<protein>
    <submittedName>
        <fullName evidence="1">Uncharacterized protein</fullName>
    </submittedName>
</protein>
<gene>
    <name evidence="1" type="ORF">DSM101010T_04150</name>
</gene>
<keyword evidence="2" id="KW-1185">Reference proteome</keyword>
<organism evidence="1 2">
    <name type="scientific">Desulfovibrio subterraneus</name>
    <dbReference type="NCBI Taxonomy" id="2718620"/>
    <lineage>
        <taxon>Bacteria</taxon>
        <taxon>Pseudomonadati</taxon>
        <taxon>Thermodesulfobacteriota</taxon>
        <taxon>Desulfovibrionia</taxon>
        <taxon>Desulfovibrionales</taxon>
        <taxon>Desulfovibrionaceae</taxon>
        <taxon>Desulfovibrio</taxon>
    </lineage>
</organism>
<proteinExistence type="predicted"/>
<evidence type="ECO:0000313" key="1">
    <source>
        <dbReference type="EMBL" id="GFM32050.1"/>
    </source>
</evidence>
<dbReference type="EMBL" id="BLVO01000004">
    <property type="protein sequence ID" value="GFM32050.1"/>
    <property type="molecule type" value="Genomic_DNA"/>
</dbReference>
<dbReference type="Proteomes" id="UP000503840">
    <property type="component" value="Unassembled WGS sequence"/>
</dbReference>
<dbReference type="AlphaFoldDB" id="A0A7J0BEA8"/>
<name>A0A7J0BEA8_9BACT</name>
<reference evidence="1 2" key="1">
    <citation type="submission" date="2020-05" db="EMBL/GenBank/DDBJ databases">
        <title>Draft genome sequence of Desulfovibrio sp. strain HN2T.</title>
        <authorList>
            <person name="Ueno A."/>
            <person name="Tamazawa S."/>
            <person name="Tamamura S."/>
            <person name="Murakami T."/>
            <person name="Kiyama T."/>
            <person name="Inomata H."/>
            <person name="Amano Y."/>
            <person name="Miyakawa K."/>
            <person name="Tamaki H."/>
            <person name="Naganuma T."/>
            <person name="Kaneko K."/>
        </authorList>
    </citation>
    <scope>NUCLEOTIDE SEQUENCE [LARGE SCALE GENOMIC DNA]</scope>
    <source>
        <strain evidence="1 2">HN2</strain>
    </source>
</reference>